<dbReference type="PANTHER" id="PTHR34606:SF4">
    <property type="entry name" value="OUTER MEMBRANE LIPOPROTEIN DOLP"/>
    <property type="match status" value="1"/>
</dbReference>
<dbReference type="EMBL" id="CP042425">
    <property type="protein sequence ID" value="QEL19859.1"/>
    <property type="molecule type" value="Genomic_DNA"/>
</dbReference>
<dbReference type="Proteomes" id="UP000324974">
    <property type="component" value="Chromosome"/>
</dbReference>
<dbReference type="PANTHER" id="PTHR34606">
    <property type="entry name" value="BON DOMAIN-CONTAINING PROTEIN"/>
    <property type="match status" value="1"/>
</dbReference>
<reference evidence="4" key="1">
    <citation type="submission" date="2019-08" db="EMBL/GenBank/DDBJ databases">
        <title>Limnoglobus roseus gen. nov., sp. nov., a novel freshwater planctomycete with a giant genome from the family Gemmataceae.</title>
        <authorList>
            <person name="Kulichevskaya I.S."/>
            <person name="Naumoff D.G."/>
            <person name="Miroshnikov K."/>
            <person name="Ivanova A."/>
            <person name="Philippov D.A."/>
            <person name="Hakobyan A."/>
            <person name="Rijpstra I.C."/>
            <person name="Sinninghe Damste J.S."/>
            <person name="Liesack W."/>
            <person name="Dedysh S.N."/>
        </authorList>
    </citation>
    <scope>NUCLEOTIDE SEQUENCE [LARGE SCALE GENOMIC DNA]</scope>
    <source>
        <strain evidence="4">PX52</strain>
    </source>
</reference>
<evidence type="ECO:0000313" key="4">
    <source>
        <dbReference type="Proteomes" id="UP000324974"/>
    </source>
</evidence>
<keyword evidence="1" id="KW-0732">Signal</keyword>
<accession>A0A5C1AKF4</accession>
<evidence type="ECO:0000259" key="2">
    <source>
        <dbReference type="PROSITE" id="PS50914"/>
    </source>
</evidence>
<dbReference type="Pfam" id="PF04972">
    <property type="entry name" value="BON"/>
    <property type="match status" value="3"/>
</dbReference>
<name>A0A5C1AKF4_9BACT</name>
<sequence length="217" mass="22994">MKTDTQLQKDVMDEIKWEPSTTAASVGVTAKDGVVTLTGTVASYAEKWAAERAAQRVEGVKGLAQEIAIKPFGFHVKNDTEIADAAVTALKWHVWVPTGVQATVAQGWVTLKGAADWEYQRTAAHDAVCFMPGVKGVSNDITLKPKVKPAGVKDQIEKAFVRNAEIDAGTVKVAADGGAVTLSGSVRTWNEKDQAGTAAWNAPGVNSVTNDIIVSYA</sequence>
<feature type="domain" description="BON" evidence="2">
    <location>
        <begin position="78"/>
        <end position="145"/>
    </location>
</feature>
<proteinExistence type="predicted"/>
<dbReference type="InterPro" id="IPR051686">
    <property type="entry name" value="Lipoprotein_DolP"/>
</dbReference>
<dbReference type="AlphaFoldDB" id="A0A5C1AKF4"/>
<dbReference type="PROSITE" id="PS50914">
    <property type="entry name" value="BON"/>
    <property type="match status" value="3"/>
</dbReference>
<evidence type="ECO:0000313" key="3">
    <source>
        <dbReference type="EMBL" id="QEL19859.1"/>
    </source>
</evidence>
<protein>
    <submittedName>
        <fullName evidence="3">BON domain-containing protein</fullName>
    </submittedName>
</protein>
<dbReference type="Gene3D" id="3.30.1340.30">
    <property type="match status" value="3"/>
</dbReference>
<gene>
    <name evidence="3" type="ORF">PX52LOC_06940</name>
</gene>
<feature type="domain" description="BON" evidence="2">
    <location>
        <begin position="3"/>
        <end position="71"/>
    </location>
</feature>
<organism evidence="3 4">
    <name type="scientific">Limnoglobus roseus</name>
    <dbReference type="NCBI Taxonomy" id="2598579"/>
    <lineage>
        <taxon>Bacteria</taxon>
        <taxon>Pseudomonadati</taxon>
        <taxon>Planctomycetota</taxon>
        <taxon>Planctomycetia</taxon>
        <taxon>Gemmatales</taxon>
        <taxon>Gemmataceae</taxon>
        <taxon>Limnoglobus</taxon>
    </lineage>
</organism>
<dbReference type="SMART" id="SM00749">
    <property type="entry name" value="BON"/>
    <property type="match status" value="2"/>
</dbReference>
<feature type="domain" description="BON" evidence="2">
    <location>
        <begin position="148"/>
        <end position="216"/>
    </location>
</feature>
<dbReference type="KEGG" id="lrs:PX52LOC_06940"/>
<dbReference type="RefSeq" id="WP_149114206.1">
    <property type="nucleotide sequence ID" value="NZ_CP042425.1"/>
</dbReference>
<dbReference type="OrthoDB" id="870892at2"/>
<dbReference type="InterPro" id="IPR014004">
    <property type="entry name" value="Transpt-assoc_nodulatn_dom_bac"/>
</dbReference>
<evidence type="ECO:0000256" key="1">
    <source>
        <dbReference type="ARBA" id="ARBA00022729"/>
    </source>
</evidence>
<dbReference type="InterPro" id="IPR007055">
    <property type="entry name" value="BON_dom"/>
</dbReference>
<keyword evidence="4" id="KW-1185">Reference proteome</keyword>